<dbReference type="CDD" id="cd07043">
    <property type="entry name" value="STAS_anti-anti-sigma_factors"/>
    <property type="match status" value="1"/>
</dbReference>
<organism evidence="3 4">
    <name type="scientific">Actinomadura vinacea</name>
    <dbReference type="NCBI Taxonomy" id="115336"/>
    <lineage>
        <taxon>Bacteria</taxon>
        <taxon>Bacillati</taxon>
        <taxon>Actinomycetota</taxon>
        <taxon>Actinomycetes</taxon>
        <taxon>Streptosporangiales</taxon>
        <taxon>Thermomonosporaceae</taxon>
        <taxon>Actinomadura</taxon>
    </lineage>
</organism>
<dbReference type="Pfam" id="PF14417">
    <property type="entry name" value="MEDS"/>
    <property type="match status" value="1"/>
</dbReference>
<dbReference type="InterPro" id="IPR025847">
    <property type="entry name" value="MEDS_domain"/>
</dbReference>
<dbReference type="Proteomes" id="UP001501231">
    <property type="component" value="Unassembled WGS sequence"/>
</dbReference>
<name>A0ABN3JNF7_9ACTN</name>
<feature type="compositionally biased region" description="Basic and acidic residues" evidence="1">
    <location>
        <begin position="322"/>
        <end position="339"/>
    </location>
</feature>
<evidence type="ECO:0000259" key="2">
    <source>
        <dbReference type="PROSITE" id="PS50801"/>
    </source>
</evidence>
<accession>A0ABN3JNF7</accession>
<dbReference type="SUPFAM" id="SSF52091">
    <property type="entry name" value="SpoIIaa-like"/>
    <property type="match status" value="1"/>
</dbReference>
<sequence>MRWASKPVEPAYAEPDPADPDGQAMETTWFAKRPVSDVRPGDHAWLAYSGAEERDRVIGAFIREGLDNNEKVVYVTDTPAEGLPGMRARTSPDLDAFVESRQLRVIPREQACLDAGGRFVPEKMLETLAHEAGQTFGQGFRAVRLTTDHTWVMNAPGRADLAEMLGCEHRFGDTVSPSTMAMAICQVARRACRDDELAALRDTHEVLVEINPEYDDGILKIVRTFDPHGLRVEGELDDVRHAAFADRLGALVRSHHRIHLDLSRLGFIDLGGLRLLARHAAARGGDRTLVLDDLAPAVENIIEAVGWHRLPGIVPGRRRGRPEHAGGRARGTRGEGRCR</sequence>
<gene>
    <name evidence="3" type="ORF">GCM10010191_56600</name>
</gene>
<keyword evidence="4" id="KW-1185">Reference proteome</keyword>
<dbReference type="Gene3D" id="3.30.750.24">
    <property type="entry name" value="STAS domain"/>
    <property type="match status" value="1"/>
</dbReference>
<dbReference type="InterPro" id="IPR002645">
    <property type="entry name" value="STAS_dom"/>
</dbReference>
<dbReference type="PROSITE" id="PS50801">
    <property type="entry name" value="STAS"/>
    <property type="match status" value="1"/>
</dbReference>
<feature type="region of interest" description="Disordered" evidence="1">
    <location>
        <begin position="1"/>
        <end position="24"/>
    </location>
</feature>
<feature type="region of interest" description="Disordered" evidence="1">
    <location>
        <begin position="316"/>
        <end position="339"/>
    </location>
</feature>
<feature type="domain" description="STAS" evidence="2">
    <location>
        <begin position="230"/>
        <end position="276"/>
    </location>
</feature>
<evidence type="ECO:0000256" key="1">
    <source>
        <dbReference type="SAM" id="MobiDB-lite"/>
    </source>
</evidence>
<evidence type="ECO:0000313" key="3">
    <source>
        <dbReference type="EMBL" id="GAA2434739.1"/>
    </source>
</evidence>
<comment type="caution">
    <text evidence="3">The sequence shown here is derived from an EMBL/GenBank/DDBJ whole genome shotgun (WGS) entry which is preliminary data.</text>
</comment>
<proteinExistence type="predicted"/>
<dbReference type="InterPro" id="IPR036513">
    <property type="entry name" value="STAS_dom_sf"/>
</dbReference>
<reference evidence="3 4" key="1">
    <citation type="journal article" date="2019" name="Int. J. Syst. Evol. Microbiol.">
        <title>The Global Catalogue of Microorganisms (GCM) 10K type strain sequencing project: providing services to taxonomists for standard genome sequencing and annotation.</title>
        <authorList>
            <consortium name="The Broad Institute Genomics Platform"/>
            <consortium name="The Broad Institute Genome Sequencing Center for Infectious Disease"/>
            <person name="Wu L."/>
            <person name="Ma J."/>
        </authorList>
    </citation>
    <scope>NUCLEOTIDE SEQUENCE [LARGE SCALE GENOMIC DNA]</scope>
    <source>
        <strain evidence="3 4">JCM 3325</strain>
    </source>
</reference>
<dbReference type="EMBL" id="BAAARW010000020">
    <property type="protein sequence ID" value="GAA2434739.1"/>
    <property type="molecule type" value="Genomic_DNA"/>
</dbReference>
<protein>
    <recommendedName>
        <fullName evidence="2">STAS domain-containing protein</fullName>
    </recommendedName>
</protein>
<dbReference type="Pfam" id="PF13466">
    <property type="entry name" value="STAS_2"/>
    <property type="match status" value="1"/>
</dbReference>
<dbReference type="InterPro" id="IPR058548">
    <property type="entry name" value="MlaB-like_STAS"/>
</dbReference>
<evidence type="ECO:0000313" key="4">
    <source>
        <dbReference type="Proteomes" id="UP001501231"/>
    </source>
</evidence>